<keyword evidence="2" id="KW-1133">Transmembrane helix</keyword>
<accession>A0A1I7TJD6</accession>
<reference evidence="5" key="1">
    <citation type="submission" date="2016-11" db="UniProtKB">
        <authorList>
            <consortium name="WormBaseParasite"/>
        </authorList>
    </citation>
    <scope>IDENTIFICATION</scope>
</reference>
<evidence type="ECO:0000313" key="5">
    <source>
        <dbReference type="WBParaSite" id="Csp11.Scaffold626.g6507.t3"/>
    </source>
</evidence>
<evidence type="ECO:0000256" key="1">
    <source>
        <dbReference type="SAM" id="MobiDB-lite"/>
    </source>
</evidence>
<feature type="transmembrane region" description="Helical" evidence="2">
    <location>
        <begin position="277"/>
        <end position="305"/>
    </location>
</feature>
<name>A0A1I7TJD6_9PELO</name>
<dbReference type="AlphaFoldDB" id="A0A1I7TJD6"/>
<proteinExistence type="predicted"/>
<protein>
    <submittedName>
        <fullName evidence="5">Secreted protein</fullName>
    </submittedName>
</protein>
<evidence type="ECO:0000313" key="4">
    <source>
        <dbReference type="Proteomes" id="UP000095282"/>
    </source>
</evidence>
<feature type="chain" id="PRO_5009307596" evidence="3">
    <location>
        <begin position="21"/>
        <end position="439"/>
    </location>
</feature>
<feature type="region of interest" description="Disordered" evidence="1">
    <location>
        <begin position="353"/>
        <end position="374"/>
    </location>
</feature>
<dbReference type="STRING" id="1561998.A0A1I7TJD6"/>
<keyword evidence="3" id="KW-0732">Signal</keyword>
<organism evidence="4 5">
    <name type="scientific">Caenorhabditis tropicalis</name>
    <dbReference type="NCBI Taxonomy" id="1561998"/>
    <lineage>
        <taxon>Eukaryota</taxon>
        <taxon>Metazoa</taxon>
        <taxon>Ecdysozoa</taxon>
        <taxon>Nematoda</taxon>
        <taxon>Chromadorea</taxon>
        <taxon>Rhabditida</taxon>
        <taxon>Rhabditina</taxon>
        <taxon>Rhabditomorpha</taxon>
        <taxon>Rhabditoidea</taxon>
        <taxon>Rhabditidae</taxon>
        <taxon>Peloderinae</taxon>
        <taxon>Caenorhabditis</taxon>
    </lineage>
</organism>
<dbReference type="Proteomes" id="UP000095282">
    <property type="component" value="Unplaced"/>
</dbReference>
<keyword evidence="4" id="KW-1185">Reference proteome</keyword>
<keyword evidence="2" id="KW-0812">Transmembrane</keyword>
<evidence type="ECO:0000256" key="3">
    <source>
        <dbReference type="SAM" id="SignalP"/>
    </source>
</evidence>
<sequence>MNTVFFCLLILLLCRSIGNTKLVLTQSGPLTPPSLLIQFGNVSKQRHEGINITGIADHALHHDKFIKIEISSDSLVHYQLYKCRELVIGGKVGNKTWFLSESWLVYLFSAGQHPCSFENYDLSLFLSSAGNASGLIKIETMNKMRTSRYNGDDVNKKFEINQWFRKVEQKRLSLKRAISTALTDGNTTLALITNLTKRPVVRFSKCQADPLTVEIGKKGKATLSKEKMIQISRLHQLICPEDREKNVIDFSIFCEERIKGDFMFAVIHQNDKSATPLVLLVIGCILVMVLVFFAGFCLVQFLKLLCRYRKDMKEKQRLERMEKNKMPFPGDFFVQNKVNAYEEIPMTDMNVTTTEENRSIERGTLPKPGTIGQPGLEKQYEEIPSTVPNVRTPGTFNTLMRTIVRILETIVRRATENDHEEIAPGVMNRKDSGEYDTID</sequence>
<keyword evidence="2" id="KW-0472">Membrane</keyword>
<feature type="signal peptide" evidence="3">
    <location>
        <begin position="1"/>
        <end position="20"/>
    </location>
</feature>
<evidence type="ECO:0000256" key="2">
    <source>
        <dbReference type="SAM" id="Phobius"/>
    </source>
</evidence>
<dbReference type="WBParaSite" id="Csp11.Scaffold626.g6507.t3">
    <property type="protein sequence ID" value="Csp11.Scaffold626.g6507.t3"/>
    <property type="gene ID" value="Csp11.Scaffold626.g6507"/>
</dbReference>